<comment type="caution">
    <text evidence="1">The sequence shown here is derived from an EMBL/GenBank/DDBJ whole genome shotgun (WGS) entry which is preliminary data.</text>
</comment>
<organism evidence="1 2">
    <name type="scientific">Paramuricea clavata</name>
    <name type="common">Red gorgonian</name>
    <name type="synonym">Violescent sea-whip</name>
    <dbReference type="NCBI Taxonomy" id="317549"/>
    <lineage>
        <taxon>Eukaryota</taxon>
        <taxon>Metazoa</taxon>
        <taxon>Cnidaria</taxon>
        <taxon>Anthozoa</taxon>
        <taxon>Octocorallia</taxon>
        <taxon>Malacalcyonacea</taxon>
        <taxon>Plexauridae</taxon>
        <taxon>Paramuricea</taxon>
    </lineage>
</organism>
<evidence type="ECO:0000313" key="1">
    <source>
        <dbReference type="EMBL" id="CAB4020926.1"/>
    </source>
</evidence>
<name>A0A7D9J362_PARCT</name>
<dbReference type="Proteomes" id="UP001152795">
    <property type="component" value="Unassembled WGS sequence"/>
</dbReference>
<evidence type="ECO:0000313" key="2">
    <source>
        <dbReference type="Proteomes" id="UP001152795"/>
    </source>
</evidence>
<accession>A0A7D9J362</accession>
<dbReference type="EMBL" id="CACRXK020011187">
    <property type="protein sequence ID" value="CAB4020926.1"/>
    <property type="molecule type" value="Genomic_DNA"/>
</dbReference>
<reference evidence="1" key="1">
    <citation type="submission" date="2020-04" db="EMBL/GenBank/DDBJ databases">
        <authorList>
            <person name="Alioto T."/>
            <person name="Alioto T."/>
            <person name="Gomez Garrido J."/>
        </authorList>
    </citation>
    <scope>NUCLEOTIDE SEQUENCE</scope>
    <source>
        <strain evidence="1">A484AB</strain>
    </source>
</reference>
<protein>
    <submittedName>
        <fullName evidence="1">Uncharacterized protein</fullName>
    </submittedName>
</protein>
<dbReference type="AlphaFoldDB" id="A0A7D9J362"/>
<keyword evidence="2" id="KW-1185">Reference proteome</keyword>
<feature type="non-terminal residue" evidence="1">
    <location>
        <position position="137"/>
    </location>
</feature>
<gene>
    <name evidence="1" type="ORF">PACLA_8A084456</name>
</gene>
<proteinExistence type="predicted"/>
<sequence>SRSILDVSERESLVEDDVEETARCFERNLGKEKRKWKRFEDELRSILDEDDSVDLNVSVNRQGVKRKIPSWSSGYRPEKANVKKSSTPGLEDLPDLNSTFSYFETSIVSLRDGLEMHRHLEKLTERKLKEALDENFE</sequence>